<dbReference type="GO" id="GO:0004467">
    <property type="term" value="F:long-chain fatty acid-CoA ligase activity"/>
    <property type="evidence" value="ECO:0007669"/>
    <property type="project" value="TreeGrafter"/>
</dbReference>
<organism evidence="5 6">
    <name type="scientific">Blastocystis sp. subtype 1 (strain ATCC 50177 / NandII)</name>
    <dbReference type="NCBI Taxonomy" id="478820"/>
    <lineage>
        <taxon>Eukaryota</taxon>
        <taxon>Sar</taxon>
        <taxon>Stramenopiles</taxon>
        <taxon>Bigyra</taxon>
        <taxon>Opalozoa</taxon>
        <taxon>Opalinata</taxon>
        <taxon>Blastocystidae</taxon>
        <taxon>Blastocystis</taxon>
    </lineage>
</organism>
<dbReference type="Gene3D" id="3.40.50.12780">
    <property type="entry name" value="N-terminal domain of ligase-like"/>
    <property type="match status" value="1"/>
</dbReference>
<dbReference type="Proteomes" id="UP000078348">
    <property type="component" value="Unassembled WGS sequence"/>
</dbReference>
<dbReference type="Pfam" id="PF00501">
    <property type="entry name" value="AMP-binding"/>
    <property type="match status" value="1"/>
</dbReference>
<proteinExistence type="predicted"/>
<dbReference type="GO" id="GO:0016020">
    <property type="term" value="C:membrane"/>
    <property type="evidence" value="ECO:0007669"/>
    <property type="project" value="TreeGrafter"/>
</dbReference>
<dbReference type="PROSITE" id="PS00455">
    <property type="entry name" value="AMP_BINDING"/>
    <property type="match status" value="1"/>
</dbReference>
<evidence type="ECO:0000313" key="6">
    <source>
        <dbReference type="Proteomes" id="UP000078348"/>
    </source>
</evidence>
<dbReference type="PANTHER" id="PTHR43272">
    <property type="entry name" value="LONG-CHAIN-FATTY-ACID--COA LIGASE"/>
    <property type="match status" value="1"/>
</dbReference>
<dbReference type="EMBL" id="LXWW01000486">
    <property type="protein sequence ID" value="OAO12968.1"/>
    <property type="molecule type" value="Genomic_DNA"/>
</dbReference>
<keyword evidence="2" id="KW-0276">Fatty acid metabolism</keyword>
<dbReference type="InterPro" id="IPR020845">
    <property type="entry name" value="AMP-binding_CS"/>
</dbReference>
<protein>
    <submittedName>
        <fullName evidence="5">Long-chain-fatty-acid-CoA ligase</fullName>
    </submittedName>
</protein>
<evidence type="ECO:0000256" key="1">
    <source>
        <dbReference type="ARBA" id="ARBA00022598"/>
    </source>
</evidence>
<sequence length="646" mass="71584">METTLPDKYRAVNKTDLIEIRRNTNCSFNPEPTTLPKEFKRCCKERGSFPAIVSKDDVVYSYTDYYNNALAFSKALLHIGFHPKDAVGIIGFNSPEYHFALHGTWMADGVTAGIYTTNNELACCYVLKHSEAVVCVCQSGKQLTKILSIRESLPLLKAIVVYWADEELPAVKDDAFARLYKWEDFLKLGASVPDAQVDAAIAGTQPGSCATLIYTSGTTGDPKGVMCSHDACTYNARAIVSTIGLQGNERVVGYLPLNHVAAQYVDAMIFLCHPITVYMAAPDALRGTLTATMKKAKPTVFVAVPRVYEKMMDGVVATGAKNSGLKKRIAAWARRVGYRTAMTRQYGCTFKKPWLYGLAKKLVFDKVRQGLGLDECRTLVVSAAPVTEETLRFFAAFDMPIYDLLGQSEATAPVATCSPVEQRWKIGTVGLPMPGIEIRVDPQNNEIMYKGRNTMMGYLKLPQDTLRTLDSEGWIHTGDQGVKDSDGFLKVTGRIKELIVTAGGENISPVIIENKVMELSSIFSSCVAIGDKRKFISLLICIRCEMTPDGESTHRLAPDVKRFLKTMGSTAETIEQAMTDEKVKAYIDGVVEKYNEVAVSRAQQIRKWCILPEEFTIGRGELTATMKLRRAVVQEHYAKEIDAMYQ</sequence>
<gene>
    <name evidence="5" type="ORF">AV274_5342</name>
</gene>
<comment type="caution">
    <text evidence="5">The sequence shown here is derived from an EMBL/GenBank/DDBJ whole genome shotgun (WGS) entry which is preliminary data.</text>
</comment>
<dbReference type="PANTHER" id="PTHR43272:SF32">
    <property type="entry name" value="AMP-DEPENDENT SYNTHETASE_LIGASE DOMAIN-CONTAINING PROTEIN"/>
    <property type="match status" value="1"/>
</dbReference>
<keyword evidence="1 5" id="KW-0436">Ligase</keyword>
<keyword evidence="3" id="KW-0443">Lipid metabolism</keyword>
<dbReference type="SUPFAM" id="SSF56801">
    <property type="entry name" value="Acetyl-CoA synthetase-like"/>
    <property type="match status" value="1"/>
</dbReference>
<evidence type="ECO:0000313" key="5">
    <source>
        <dbReference type="EMBL" id="OAO12968.1"/>
    </source>
</evidence>
<dbReference type="Pfam" id="PF23562">
    <property type="entry name" value="AMP-binding_C_3"/>
    <property type="match status" value="1"/>
</dbReference>
<dbReference type="GO" id="GO:0005783">
    <property type="term" value="C:endoplasmic reticulum"/>
    <property type="evidence" value="ECO:0007669"/>
    <property type="project" value="TreeGrafter"/>
</dbReference>
<dbReference type="STRING" id="478820.A0A196S7F4"/>
<evidence type="ECO:0000256" key="2">
    <source>
        <dbReference type="ARBA" id="ARBA00022832"/>
    </source>
</evidence>
<evidence type="ECO:0000259" key="4">
    <source>
        <dbReference type="Pfam" id="PF00501"/>
    </source>
</evidence>
<evidence type="ECO:0000256" key="3">
    <source>
        <dbReference type="ARBA" id="ARBA00023098"/>
    </source>
</evidence>
<feature type="domain" description="AMP-dependent synthetase/ligase" evidence="4">
    <location>
        <begin position="39"/>
        <end position="459"/>
    </location>
</feature>
<reference evidence="5 6" key="1">
    <citation type="submission" date="2016-05" db="EMBL/GenBank/DDBJ databases">
        <title>Nuclear genome of Blastocystis sp. subtype 1 NandII.</title>
        <authorList>
            <person name="Gentekaki E."/>
            <person name="Curtis B."/>
            <person name="Stairs C."/>
            <person name="Eme L."/>
            <person name="Herman E."/>
            <person name="Klimes V."/>
            <person name="Arias M.C."/>
            <person name="Elias M."/>
            <person name="Hilliou F."/>
            <person name="Klute M."/>
            <person name="Malik S.-B."/>
            <person name="Pightling A."/>
            <person name="Rachubinski R."/>
            <person name="Salas D."/>
            <person name="Schlacht A."/>
            <person name="Suga H."/>
            <person name="Archibald J."/>
            <person name="Ball S.G."/>
            <person name="Clark G."/>
            <person name="Dacks J."/>
            <person name="Van Der Giezen M."/>
            <person name="Tsaousis A."/>
            <person name="Roger A."/>
        </authorList>
    </citation>
    <scope>NUCLEOTIDE SEQUENCE [LARGE SCALE GENOMIC DNA]</scope>
    <source>
        <strain evidence="6">ATCC 50177 / NandII</strain>
    </source>
</reference>
<accession>A0A196S7F4</accession>
<name>A0A196S7F4_BLAHN</name>
<keyword evidence="6" id="KW-1185">Reference proteome</keyword>
<dbReference type="InterPro" id="IPR042099">
    <property type="entry name" value="ANL_N_sf"/>
</dbReference>
<dbReference type="InterPro" id="IPR000873">
    <property type="entry name" value="AMP-dep_synth/lig_dom"/>
</dbReference>
<dbReference type="AlphaFoldDB" id="A0A196S7F4"/>
<dbReference type="OrthoDB" id="3633556at2759"/>